<reference evidence="4" key="2">
    <citation type="journal article" date="2022" name="Microbiol. Resour. Announc.">
        <title>Metagenome Sequencing to Explore Phylogenomics of Terrestrial Cyanobacteria.</title>
        <authorList>
            <person name="Ward R.D."/>
            <person name="Stajich J.E."/>
            <person name="Johansen J.R."/>
            <person name="Huntemann M."/>
            <person name="Clum A."/>
            <person name="Foster B."/>
            <person name="Foster B."/>
            <person name="Roux S."/>
            <person name="Palaniappan K."/>
            <person name="Varghese N."/>
            <person name="Mukherjee S."/>
            <person name="Reddy T.B.K."/>
            <person name="Daum C."/>
            <person name="Copeland A."/>
            <person name="Chen I.A."/>
            <person name="Ivanova N.N."/>
            <person name="Kyrpides N.C."/>
            <person name="Shapiro N."/>
            <person name="Eloe-Fadrosh E.A."/>
            <person name="Pietrasiak N."/>
        </authorList>
    </citation>
    <scope>NUCLEOTIDE SEQUENCE</scope>
    <source>
        <strain evidence="4">GSE-NOS-MK-12-04C</strain>
    </source>
</reference>
<protein>
    <submittedName>
        <fullName evidence="4">Class I SAM-dependent methyltransferase</fullName>
    </submittedName>
</protein>
<dbReference type="InterPro" id="IPR029063">
    <property type="entry name" value="SAM-dependent_MTases_sf"/>
</dbReference>
<comment type="caution">
    <text evidence="4">The sequence shown here is derived from an EMBL/GenBank/DDBJ whole genome shotgun (WGS) entry which is preliminary data.</text>
</comment>
<dbReference type="PANTHER" id="PTHR43464:SF19">
    <property type="entry name" value="UBIQUINONE BIOSYNTHESIS O-METHYLTRANSFERASE, MITOCHONDRIAL"/>
    <property type="match status" value="1"/>
</dbReference>
<dbReference type="PANTHER" id="PTHR43464">
    <property type="entry name" value="METHYLTRANSFERASE"/>
    <property type="match status" value="1"/>
</dbReference>
<dbReference type="CDD" id="cd02440">
    <property type="entry name" value="AdoMet_MTases"/>
    <property type="match status" value="1"/>
</dbReference>
<keyword evidence="2" id="KW-0808">Transferase</keyword>
<evidence type="ECO:0000256" key="3">
    <source>
        <dbReference type="ARBA" id="ARBA00022691"/>
    </source>
</evidence>
<keyword evidence="1 4" id="KW-0489">Methyltransferase</keyword>
<dbReference type="SUPFAM" id="SSF53335">
    <property type="entry name" value="S-adenosyl-L-methionine-dependent methyltransferases"/>
    <property type="match status" value="1"/>
</dbReference>
<keyword evidence="3" id="KW-0949">S-adenosyl-L-methionine</keyword>
<dbReference type="Pfam" id="PF13489">
    <property type="entry name" value="Methyltransf_23"/>
    <property type="match status" value="1"/>
</dbReference>
<reference evidence="4" key="1">
    <citation type="submission" date="2021-05" db="EMBL/GenBank/DDBJ databases">
        <authorList>
            <person name="Pietrasiak N."/>
            <person name="Ward R."/>
            <person name="Stajich J.E."/>
            <person name="Kurbessoian T."/>
        </authorList>
    </citation>
    <scope>NUCLEOTIDE SEQUENCE</scope>
    <source>
        <strain evidence="4">GSE-NOS-MK-12-04C</strain>
    </source>
</reference>
<dbReference type="EMBL" id="JAHHGZ010000016">
    <property type="protein sequence ID" value="MBW4668895.1"/>
    <property type="molecule type" value="Genomic_DNA"/>
</dbReference>
<evidence type="ECO:0000256" key="1">
    <source>
        <dbReference type="ARBA" id="ARBA00022603"/>
    </source>
</evidence>
<dbReference type="AlphaFoldDB" id="A0A951UVH5"/>
<sequence>MSNLKSIRIPKPTRYQNAAIEFYIGLTGGSPYLHYGYWEEQPKSDDELTISKFRVAQEAYAAHLLSFIPAATKTILDVGCGIGGNAQYLLARGFIVEGLAPDTFQQEKFIKNTNNKALFHLTRFEDFQRSHSYDLVLFSESSQYIATDDLARGSARLLESGGYLLLCDMLRTNAEYKEGMFSNCHVVSELHAALTQAGFNLVKTEDISKQIAPSLDLYLYNFRTFGLTTIKYIGDLLAIAVPPLHALLSRLLGRTFKKLVTEGLEARSIFDRHLCYQTQLWQLGVCEIVE</sequence>
<evidence type="ECO:0000313" key="5">
    <source>
        <dbReference type="Proteomes" id="UP000729701"/>
    </source>
</evidence>
<dbReference type="Gene3D" id="3.40.50.150">
    <property type="entry name" value="Vaccinia Virus protein VP39"/>
    <property type="match status" value="1"/>
</dbReference>
<organism evidence="4 5">
    <name type="scientific">Cyanomargarita calcarea GSE-NOS-MK-12-04C</name>
    <dbReference type="NCBI Taxonomy" id="2839659"/>
    <lineage>
        <taxon>Bacteria</taxon>
        <taxon>Bacillati</taxon>
        <taxon>Cyanobacteriota</taxon>
        <taxon>Cyanophyceae</taxon>
        <taxon>Nostocales</taxon>
        <taxon>Cyanomargaritaceae</taxon>
        <taxon>Cyanomargarita</taxon>
    </lineage>
</organism>
<evidence type="ECO:0000256" key="2">
    <source>
        <dbReference type="ARBA" id="ARBA00022679"/>
    </source>
</evidence>
<gene>
    <name evidence="4" type="ORF">KME60_16095</name>
</gene>
<evidence type="ECO:0000313" key="4">
    <source>
        <dbReference type="EMBL" id="MBW4668895.1"/>
    </source>
</evidence>
<dbReference type="GO" id="GO:0032259">
    <property type="term" value="P:methylation"/>
    <property type="evidence" value="ECO:0007669"/>
    <property type="project" value="UniProtKB-KW"/>
</dbReference>
<dbReference type="GO" id="GO:0008168">
    <property type="term" value="F:methyltransferase activity"/>
    <property type="evidence" value="ECO:0007669"/>
    <property type="project" value="UniProtKB-KW"/>
</dbReference>
<accession>A0A951UVH5</accession>
<proteinExistence type="predicted"/>
<name>A0A951UVH5_9CYAN</name>
<dbReference type="Proteomes" id="UP000729701">
    <property type="component" value="Unassembled WGS sequence"/>
</dbReference>